<sequence length="340" mass="38073">MEQLHTITPESPALKHVLIRGRSPQYSALISSQGAGTPRAVTLAGYPLMPMGPAPVEDPKGDRGEMRMFSHLMMFPGGSNGPFMPADADFVEDKTGVRFYPFQKHGRAGMRPHGFTQTIDATGGHGTPSAAEFELRFPGSDEYIWPFHLSQKHSWIEDGTAYRREITVTNTGTDPMFLNLGLHDFLGVQPDQMRAIRVTEAVSGRELFSFANYNRPDDEHEQPAYEYMHVHLGDDAPVFEYQLDGDFRDVTFNSWTDMIGSYGPAIINTLIDQQIARYPDAAYYFEANRDGIVAYYQNVISYACPVEVAVPHFGAAYRHDRAVVLKPGELRRYGVTIRAV</sequence>
<protein>
    <recommendedName>
        <fullName evidence="3">Aldose 1-epimerase</fullName>
    </recommendedName>
</protein>
<dbReference type="InterPro" id="IPR014718">
    <property type="entry name" value="GH-type_carb-bd"/>
</dbReference>
<name>A0A136M146_9BACT</name>
<dbReference type="Proteomes" id="UP000070457">
    <property type="component" value="Unassembled WGS sequence"/>
</dbReference>
<dbReference type="AlphaFoldDB" id="A0A136M146"/>
<proteinExistence type="predicted"/>
<dbReference type="GO" id="GO:0030246">
    <property type="term" value="F:carbohydrate binding"/>
    <property type="evidence" value="ECO:0007669"/>
    <property type="project" value="InterPro"/>
</dbReference>
<dbReference type="GO" id="GO:0003824">
    <property type="term" value="F:catalytic activity"/>
    <property type="evidence" value="ECO:0007669"/>
    <property type="project" value="InterPro"/>
</dbReference>
<reference evidence="1 2" key="1">
    <citation type="submission" date="2015-02" db="EMBL/GenBank/DDBJ databases">
        <title>Improved understanding of the partial-nitritation anammox process through 23 genomes representing the majority of the microbial community.</title>
        <authorList>
            <person name="Speth D.R."/>
            <person name="In T Zandt M."/>
            <person name="Guerrero Cruz S."/>
            <person name="Jetten M.S."/>
            <person name="Dutilh B.E."/>
        </authorList>
    </citation>
    <scope>NUCLEOTIDE SEQUENCE [LARGE SCALE GENOMIC DNA]</scope>
    <source>
        <strain evidence="1">OLB20</strain>
    </source>
</reference>
<dbReference type="Gene3D" id="2.70.98.10">
    <property type="match status" value="1"/>
</dbReference>
<evidence type="ECO:0000313" key="1">
    <source>
        <dbReference type="EMBL" id="KXK27624.1"/>
    </source>
</evidence>
<evidence type="ECO:0008006" key="3">
    <source>
        <dbReference type="Google" id="ProtNLM"/>
    </source>
</evidence>
<evidence type="ECO:0000313" key="2">
    <source>
        <dbReference type="Proteomes" id="UP000070457"/>
    </source>
</evidence>
<organism evidence="1 2">
    <name type="scientific">candidate division WS6 bacterium OLB20</name>
    <dbReference type="NCBI Taxonomy" id="1617426"/>
    <lineage>
        <taxon>Bacteria</taxon>
        <taxon>Candidatus Dojkabacteria</taxon>
    </lineage>
</organism>
<dbReference type="GO" id="GO:0005975">
    <property type="term" value="P:carbohydrate metabolic process"/>
    <property type="evidence" value="ECO:0007669"/>
    <property type="project" value="InterPro"/>
</dbReference>
<dbReference type="SUPFAM" id="SSF74650">
    <property type="entry name" value="Galactose mutarotase-like"/>
    <property type="match status" value="1"/>
</dbReference>
<dbReference type="STRING" id="1617426.TR69_WS6001000068"/>
<comment type="caution">
    <text evidence="1">The sequence shown here is derived from an EMBL/GenBank/DDBJ whole genome shotgun (WGS) entry which is preliminary data.</text>
</comment>
<dbReference type="InterPro" id="IPR011013">
    <property type="entry name" value="Gal_mutarotase_sf_dom"/>
</dbReference>
<accession>A0A136M146</accession>
<dbReference type="EMBL" id="JYNZ01000001">
    <property type="protein sequence ID" value="KXK27624.1"/>
    <property type="molecule type" value="Genomic_DNA"/>
</dbReference>
<gene>
    <name evidence="1" type="ORF">TR69_WS6001000068</name>
</gene>